<dbReference type="AlphaFoldDB" id="A0A2M8KWW2"/>
<dbReference type="PRINTS" id="PR00395">
    <property type="entry name" value="RIBOSOMALS2"/>
</dbReference>
<dbReference type="Proteomes" id="UP000229098">
    <property type="component" value="Unassembled WGS sequence"/>
</dbReference>
<name>A0A2M8KWW2_9BACT</name>
<dbReference type="InterPro" id="IPR023591">
    <property type="entry name" value="Ribosomal_uS2_flav_dom_sf"/>
</dbReference>
<dbReference type="Pfam" id="PF00318">
    <property type="entry name" value="Ribosomal_S2"/>
    <property type="match status" value="1"/>
</dbReference>
<evidence type="ECO:0000313" key="8">
    <source>
        <dbReference type="Proteomes" id="UP000229098"/>
    </source>
</evidence>
<evidence type="ECO:0000313" key="7">
    <source>
        <dbReference type="EMBL" id="PJE64416.1"/>
    </source>
</evidence>
<dbReference type="InterPro" id="IPR001865">
    <property type="entry name" value="Ribosomal_uS2"/>
</dbReference>
<dbReference type="GO" id="GO:0022627">
    <property type="term" value="C:cytosolic small ribosomal subunit"/>
    <property type="evidence" value="ECO:0007669"/>
    <property type="project" value="TreeGrafter"/>
</dbReference>
<evidence type="ECO:0000256" key="4">
    <source>
        <dbReference type="ARBA" id="ARBA00035256"/>
    </source>
</evidence>
<reference evidence="8" key="1">
    <citation type="submission" date="2017-09" db="EMBL/GenBank/DDBJ databases">
        <title>Depth-based differentiation of microbial function through sediment-hosted aquifers and enrichment of novel symbionts in the deep terrestrial subsurface.</title>
        <authorList>
            <person name="Probst A.J."/>
            <person name="Ladd B."/>
            <person name="Jarett J.K."/>
            <person name="Geller-Mcgrath D.E."/>
            <person name="Sieber C.M.K."/>
            <person name="Emerson J.B."/>
            <person name="Anantharaman K."/>
            <person name="Thomas B.C."/>
            <person name="Malmstrom R."/>
            <person name="Stieglmeier M."/>
            <person name="Klingl A."/>
            <person name="Woyke T."/>
            <person name="Ryan C.M."/>
            <person name="Banfield J.F."/>
        </authorList>
    </citation>
    <scope>NUCLEOTIDE SEQUENCE [LARGE SCALE GENOMIC DNA]</scope>
</reference>
<dbReference type="PANTHER" id="PTHR12534">
    <property type="entry name" value="30S RIBOSOMAL PROTEIN S2 PROKARYOTIC AND ORGANELLAR"/>
    <property type="match status" value="1"/>
</dbReference>
<dbReference type="GO" id="GO:0003735">
    <property type="term" value="F:structural constituent of ribosome"/>
    <property type="evidence" value="ECO:0007669"/>
    <property type="project" value="InterPro"/>
</dbReference>
<evidence type="ECO:0000256" key="3">
    <source>
        <dbReference type="ARBA" id="ARBA00023274"/>
    </source>
</evidence>
<dbReference type="NCBIfam" id="TIGR01011">
    <property type="entry name" value="rpsB_bact"/>
    <property type="match status" value="1"/>
</dbReference>
<dbReference type="PANTHER" id="PTHR12534:SF0">
    <property type="entry name" value="SMALL RIBOSOMAL SUBUNIT PROTEIN US2M"/>
    <property type="match status" value="1"/>
</dbReference>
<evidence type="ECO:0000256" key="2">
    <source>
        <dbReference type="ARBA" id="ARBA00022980"/>
    </source>
</evidence>
<dbReference type="EMBL" id="PFEF01000006">
    <property type="protein sequence ID" value="PJE64416.1"/>
    <property type="molecule type" value="Genomic_DNA"/>
</dbReference>
<dbReference type="Gene3D" id="1.10.287.610">
    <property type="entry name" value="Helix hairpin bin"/>
    <property type="match status" value="1"/>
</dbReference>
<evidence type="ECO:0000256" key="1">
    <source>
        <dbReference type="ARBA" id="ARBA00006242"/>
    </source>
</evidence>
<comment type="similarity">
    <text evidence="1 5 6">Belongs to the universal ribosomal protein uS2 family.</text>
</comment>
<accession>A0A2M8KWW2</accession>
<dbReference type="PROSITE" id="PS00963">
    <property type="entry name" value="RIBOSOMAL_S2_2"/>
    <property type="match status" value="1"/>
</dbReference>
<gene>
    <name evidence="5 7" type="primary">rpsB</name>
    <name evidence="7" type="ORF">COU90_03135</name>
</gene>
<keyword evidence="2 5" id="KW-0689">Ribosomal protein</keyword>
<dbReference type="Gene3D" id="3.40.50.10490">
    <property type="entry name" value="Glucose-6-phosphate isomerase like protein, domain 1"/>
    <property type="match status" value="1"/>
</dbReference>
<dbReference type="GO" id="GO:0006412">
    <property type="term" value="P:translation"/>
    <property type="evidence" value="ECO:0007669"/>
    <property type="project" value="UniProtKB-UniRule"/>
</dbReference>
<keyword evidence="3 5" id="KW-0687">Ribonucleoprotein</keyword>
<dbReference type="HAMAP" id="MF_00291_B">
    <property type="entry name" value="Ribosomal_uS2_B"/>
    <property type="match status" value="1"/>
</dbReference>
<sequence length="291" mass="32990">MVYLPMQSTKLLRVAMLYGNVFLMISPISEEEKIAVSPEISAMFKAGMHIGYAKTRRHPKMRPFIYGTKNNVEVFDLQKVLPKFEEAKNVMRTLAMERKTILFVATKASAKDCIRKMAMELGMPYVVERWLGGTLTNFKIILERVQYWQDLERQQAEGEFKKYTKHEALKLSQQIEKFRYMFGGLETMSRLPHAMVVIDIKEEELAVREAEKKGIPILALSNSDTDPTHIAHVIPANDNAKSSIEFVCEALKKAYQDGLTKQIPLPEVVPAPISAEKNGGKDVKPKIDTAA</sequence>
<proteinExistence type="inferred from homology"/>
<dbReference type="CDD" id="cd01425">
    <property type="entry name" value="RPS2"/>
    <property type="match status" value="1"/>
</dbReference>
<comment type="caution">
    <text evidence="7">The sequence shown here is derived from an EMBL/GenBank/DDBJ whole genome shotgun (WGS) entry which is preliminary data.</text>
</comment>
<dbReference type="InterPro" id="IPR005706">
    <property type="entry name" value="Ribosomal_uS2_bac/mit/plastid"/>
</dbReference>
<dbReference type="InterPro" id="IPR018130">
    <property type="entry name" value="Ribosomal_uS2_CS"/>
</dbReference>
<protein>
    <recommendedName>
        <fullName evidence="4 5">Small ribosomal subunit protein uS2</fullName>
    </recommendedName>
</protein>
<evidence type="ECO:0000256" key="6">
    <source>
        <dbReference type="RuleBase" id="RU003631"/>
    </source>
</evidence>
<dbReference type="SUPFAM" id="SSF52313">
    <property type="entry name" value="Ribosomal protein S2"/>
    <property type="match status" value="1"/>
</dbReference>
<evidence type="ECO:0000256" key="5">
    <source>
        <dbReference type="HAMAP-Rule" id="MF_00291"/>
    </source>
</evidence>
<organism evidence="7 8">
    <name type="scientific">Candidatus Ryanbacteria bacterium CG10_big_fil_rev_8_21_14_0_10_43_42</name>
    <dbReference type="NCBI Taxonomy" id="1974864"/>
    <lineage>
        <taxon>Bacteria</taxon>
        <taxon>Candidatus Ryaniibacteriota</taxon>
    </lineage>
</organism>